<dbReference type="InterPro" id="IPR023917">
    <property type="entry name" value="Bifunctiontional_GlmU_bac-type"/>
</dbReference>
<dbReference type="NCBIfam" id="TIGR03991">
    <property type="entry name" value="alt_bact_glmU"/>
    <property type="match status" value="1"/>
</dbReference>
<dbReference type="Proteomes" id="UP001485459">
    <property type="component" value="Chromosome"/>
</dbReference>
<dbReference type="Pfam" id="PF13562">
    <property type="entry name" value="NTP_transf_4"/>
    <property type="match status" value="1"/>
</dbReference>
<evidence type="ECO:0000313" key="3">
    <source>
        <dbReference type="EMBL" id="WZN40555.1"/>
    </source>
</evidence>
<keyword evidence="1 3" id="KW-0808">Transferase</keyword>
<evidence type="ECO:0000256" key="1">
    <source>
        <dbReference type="ARBA" id="ARBA00022679"/>
    </source>
</evidence>
<dbReference type="EMBL" id="CP149822">
    <property type="protein sequence ID" value="WZN40555.1"/>
    <property type="molecule type" value="Genomic_DNA"/>
</dbReference>
<evidence type="ECO:0000256" key="2">
    <source>
        <dbReference type="ARBA" id="ARBA00023315"/>
    </source>
</evidence>
<reference evidence="4" key="1">
    <citation type="submission" date="2024-03" db="EMBL/GenBank/DDBJ databases">
        <title>Chitinophaga horti sp. nov., isolated from garden soil.</title>
        <authorList>
            <person name="Lee D.S."/>
            <person name="Han D.M."/>
            <person name="Baek J.H."/>
            <person name="Choi D.G."/>
            <person name="Jeon J.H."/>
            <person name="Jeon C.O."/>
        </authorList>
    </citation>
    <scope>NUCLEOTIDE SEQUENCE [LARGE SCALE GENOMIC DNA]</scope>
    <source>
        <strain evidence="4">GPA1</strain>
    </source>
</reference>
<accession>A0ABZ2YLC1</accession>
<organism evidence="3 4">
    <name type="scientific">Chitinophaga pollutisoli</name>
    <dbReference type="NCBI Taxonomy" id="3133966"/>
    <lineage>
        <taxon>Bacteria</taxon>
        <taxon>Pseudomonadati</taxon>
        <taxon>Bacteroidota</taxon>
        <taxon>Chitinophagia</taxon>
        <taxon>Chitinophagales</taxon>
        <taxon>Chitinophagaceae</taxon>
        <taxon>Chitinophaga</taxon>
    </lineage>
</organism>
<dbReference type="GO" id="GO:0016740">
    <property type="term" value="F:transferase activity"/>
    <property type="evidence" value="ECO:0007669"/>
    <property type="project" value="UniProtKB-KW"/>
</dbReference>
<dbReference type="Gene3D" id="2.160.10.10">
    <property type="entry name" value="Hexapeptide repeat proteins"/>
    <property type="match status" value="1"/>
</dbReference>
<dbReference type="RefSeq" id="WP_341835470.1">
    <property type="nucleotide sequence ID" value="NZ_CP149822.1"/>
</dbReference>
<keyword evidence="2" id="KW-0012">Acyltransferase</keyword>
<evidence type="ECO:0000313" key="4">
    <source>
        <dbReference type="Proteomes" id="UP001485459"/>
    </source>
</evidence>
<name>A0ABZ2YLC1_9BACT</name>
<dbReference type="SUPFAM" id="SSF51161">
    <property type="entry name" value="Trimeric LpxA-like enzymes"/>
    <property type="match status" value="1"/>
</dbReference>
<sequence>MNRHYILFDTPERDELYPFTHTRPVAEIRTGILTIREKWEKWLGSGPLSSFTTEYLQAKYPLRKAPPGTITVLVNGHLLPSAGIVETLAAMEPGQELYKNGRLLAKLISGDDFFAPATLVRLEYEGEIRRVDRPWDIVRHNEAALRDDFALLTKGRKSAPVSATNQVVNPAQVFLEPGAKVECSVLNASAGPIYVGKDAEIMEGNLVRGGFAMGEGAVLKMGSRVYGATTLGPRSVAGGEIKNSVFFGHSNKGHDGYLGDAVIGEWCNLGANTSCSNMKNNAREVRIWMEAKQEYWPAGAKCGVMMGDFSRCGINTMFNTGTVVGVSCNVFGGIFRPNSCLLSVGEAPGLLINTGWRKRSGTQMRGCG</sequence>
<dbReference type="PANTHER" id="PTHR43584">
    <property type="entry name" value="NUCLEOTIDYL TRANSFERASE"/>
    <property type="match status" value="1"/>
</dbReference>
<gene>
    <name evidence="3" type="ORF">WJU16_21560</name>
</gene>
<dbReference type="PANTHER" id="PTHR43584:SF8">
    <property type="entry name" value="N-ACETYLMURAMATE ALPHA-1-PHOSPHATE URIDYLYLTRANSFERASE"/>
    <property type="match status" value="1"/>
</dbReference>
<proteinExistence type="predicted"/>
<dbReference type="InterPro" id="IPR050065">
    <property type="entry name" value="GlmU-like"/>
</dbReference>
<protein>
    <submittedName>
        <fullName evidence="3">Sugar nucleotidyl transferase</fullName>
    </submittedName>
</protein>
<dbReference type="InterPro" id="IPR011004">
    <property type="entry name" value="Trimer_LpxA-like_sf"/>
</dbReference>
<keyword evidence="4" id="KW-1185">Reference proteome</keyword>